<keyword evidence="2" id="KW-0472">Membrane</keyword>
<dbReference type="InterPro" id="IPR056645">
    <property type="entry name" value="DUF7743"/>
</dbReference>
<feature type="domain" description="DUF7949" evidence="8">
    <location>
        <begin position="1048"/>
        <end position="1081"/>
    </location>
</feature>
<dbReference type="Pfam" id="PF22933">
    <property type="entry name" value="ComC_SSD"/>
    <property type="match status" value="1"/>
</dbReference>
<comment type="caution">
    <text evidence="9">The sequence shown here is derived from an EMBL/GenBank/DDBJ whole genome shotgun (WGS) entry which is preliminary data.</text>
</comment>
<dbReference type="InterPro" id="IPR055462">
    <property type="entry name" value="DUF7034"/>
</dbReference>
<keyword evidence="3" id="KW-0732">Signal</keyword>
<proteinExistence type="predicted"/>
<evidence type="ECO:0000256" key="3">
    <source>
        <dbReference type="SAM" id="SignalP"/>
    </source>
</evidence>
<reference evidence="9" key="1">
    <citation type="submission" date="2020-01" db="EMBL/GenBank/DDBJ databases">
        <title>Development of genomics and gene disruption for Polysphondylium violaceum indicates a role for the polyketide synthase stlB in stalk morphogenesis.</title>
        <authorList>
            <person name="Narita B."/>
            <person name="Kawabe Y."/>
            <person name="Kin K."/>
            <person name="Saito T."/>
            <person name="Gibbs R."/>
            <person name="Kuspa A."/>
            <person name="Muzny D."/>
            <person name="Queller D."/>
            <person name="Richards S."/>
            <person name="Strassman J."/>
            <person name="Sucgang R."/>
            <person name="Worley K."/>
            <person name="Schaap P."/>
        </authorList>
    </citation>
    <scope>NUCLEOTIDE SEQUENCE</scope>
    <source>
        <strain evidence="9">QSvi11</strain>
    </source>
</reference>
<evidence type="ECO:0000256" key="2">
    <source>
        <dbReference type="SAM" id="Phobius"/>
    </source>
</evidence>
<feature type="chain" id="PRO_5035301879" description="EGF-like domain-containing protein" evidence="3">
    <location>
        <begin position="21"/>
        <end position="1374"/>
    </location>
</feature>
<organism evidence="9 10">
    <name type="scientific">Polysphondylium violaceum</name>
    <dbReference type="NCBI Taxonomy" id="133409"/>
    <lineage>
        <taxon>Eukaryota</taxon>
        <taxon>Amoebozoa</taxon>
        <taxon>Evosea</taxon>
        <taxon>Eumycetozoa</taxon>
        <taxon>Dictyostelia</taxon>
        <taxon>Dictyosteliales</taxon>
        <taxon>Dictyosteliaceae</taxon>
        <taxon>Polysphondylium</taxon>
    </lineage>
</organism>
<dbReference type="Pfam" id="PF23033">
    <property type="entry name" value="DUF7034"/>
    <property type="match status" value="1"/>
</dbReference>
<accession>A0A8J4V5K6</accession>
<dbReference type="Proteomes" id="UP000695562">
    <property type="component" value="Unassembled WGS sequence"/>
</dbReference>
<dbReference type="Pfam" id="PF24893">
    <property type="entry name" value="DUF7743"/>
    <property type="match status" value="1"/>
</dbReference>
<dbReference type="InterPro" id="IPR054484">
    <property type="entry name" value="ComC_SSD"/>
</dbReference>
<evidence type="ECO:0000313" key="9">
    <source>
        <dbReference type="EMBL" id="KAF2074672.1"/>
    </source>
</evidence>
<feature type="domain" description="ComC supersandwich" evidence="4">
    <location>
        <begin position="1113"/>
        <end position="1305"/>
    </location>
</feature>
<dbReference type="PANTHER" id="PTHR31378">
    <property type="entry name" value="EGF-LIKE DOMAIN-CONTAINING PROTEIN-RELATED-RELATED"/>
    <property type="match status" value="1"/>
</dbReference>
<dbReference type="EMBL" id="AJWJ01000135">
    <property type="protein sequence ID" value="KAF2074672.1"/>
    <property type="molecule type" value="Genomic_DNA"/>
</dbReference>
<dbReference type="Pfam" id="PF25820">
    <property type="entry name" value="DUF7949"/>
    <property type="match status" value="1"/>
</dbReference>
<keyword evidence="2" id="KW-0812">Transmembrane</keyword>
<feature type="domain" description="DUF7035" evidence="6">
    <location>
        <begin position="635"/>
        <end position="773"/>
    </location>
</feature>
<evidence type="ECO:0000259" key="7">
    <source>
        <dbReference type="Pfam" id="PF24893"/>
    </source>
</evidence>
<dbReference type="Pfam" id="PF23034">
    <property type="entry name" value="DUF7035"/>
    <property type="match status" value="1"/>
</dbReference>
<keyword evidence="10" id="KW-1185">Reference proteome</keyword>
<feature type="domain" description="DUF7034" evidence="5">
    <location>
        <begin position="781"/>
        <end position="902"/>
    </location>
</feature>
<dbReference type="PANTHER" id="PTHR31378:SF17">
    <property type="match status" value="1"/>
</dbReference>
<protein>
    <recommendedName>
        <fullName evidence="11">EGF-like domain-containing protein</fullName>
    </recommendedName>
</protein>
<evidence type="ECO:0000313" key="10">
    <source>
        <dbReference type="Proteomes" id="UP000695562"/>
    </source>
</evidence>
<feature type="compositionally biased region" description="Low complexity" evidence="1">
    <location>
        <begin position="1003"/>
        <end position="1038"/>
    </location>
</feature>
<evidence type="ECO:0000259" key="8">
    <source>
        <dbReference type="Pfam" id="PF25820"/>
    </source>
</evidence>
<evidence type="ECO:0008006" key="11">
    <source>
        <dbReference type="Google" id="ProtNLM"/>
    </source>
</evidence>
<dbReference type="InterPro" id="IPR055463">
    <property type="entry name" value="DUF7035"/>
</dbReference>
<feature type="signal peptide" evidence="3">
    <location>
        <begin position="1"/>
        <end position="20"/>
    </location>
</feature>
<feature type="transmembrane region" description="Helical" evidence="2">
    <location>
        <begin position="1334"/>
        <end position="1357"/>
    </location>
</feature>
<feature type="domain" description="DUF7743" evidence="7">
    <location>
        <begin position="403"/>
        <end position="494"/>
    </location>
</feature>
<evidence type="ECO:0000256" key="1">
    <source>
        <dbReference type="SAM" id="MobiDB-lite"/>
    </source>
</evidence>
<feature type="region of interest" description="Disordered" evidence="1">
    <location>
        <begin position="979"/>
        <end position="1049"/>
    </location>
</feature>
<dbReference type="OrthoDB" id="21427at2759"/>
<name>A0A8J4V5K6_9MYCE</name>
<sequence>MQKYLFLLILLFFQINVYNGQTLMSYSVDPPQYLDGKGCYFQVYLNVTKFNIDVVYNGPDELTYQMSNIGDYTILYLQPILYSGYYLNINLYDDLGNLFPLQKPDDMCRDNTLPLVSTTPFHTIFLPRNVFYRKSYTVLMTFDVLNSGYDVSLSYGPAFFFMLSNRNTYAQQKLVFSELSLTYNDYSIPNNSLVIKASERNVDSYHEFGVDNIKNVTIDVPVLSDFVDYPDTDCYTFKISHPLGKQFIEARINDLIKAESYPVLGTPEMTTYLGFKNRYFPTGPTNYLVKIMNYGFKRALLHNFQYQRPGYSKIILNPTFGSTVNSVKNFITFWVEQLANYNSYTVGRRTVTNPYTLYPYGFSSGTIVAFNSSISVMLGPYSSSTQLPVMVNSMTFVNFPFIIDFGYPEINSIEFVPTRITNIVICRVNITDDLSGLERMKLSEYSDTPFIIDPSNLVSGTFKKGIYEKVIDLNFQKVIIEIGLTDKTERVSHFVINLYGLLDYSPLDISKISTFYFQFNNIDVSNVGVMNRVYLNFTNVDIHRRIPFKLISSLEIASKFSGSNVLKTPKEDLHYEFLFWNEKIQMYEAEFWIPARLFSGSLDYHLNINGDLVDTTILSNLVGENATLKVFSLSADEMPPMVTILQAFPSTVVPISDPIDIGWELEITDDINGLEYGELTIASDFDLVGYTFSFSPDDIINKNEHQDTYMFPIKILPNCRSQTYYIKSLYLRDKSGHVSNSSYLNDGNNPSIPSPFFMFYKDLSLYTITTDCPSITDNEGPTLLNFSTSTQTLDVTSSNTFTVYFETYDPSGISVRHNPIIYLDQNFDNAVSFKAMRIDGSSNDTFSVYNTEIKVPYLFGYPNGFGVSVYGMADSLMNIRGYSFGDLYNEKGYGSVISTTATFSEPIIEYLGCNNEVYGYNFGLDQSKIVVTISNSSTHSNTQTFKVFSSVYIEIDPTTTVPEGTLIFTVTNTETNKVSKPVGKNVLGSRGSTCKKPDPIDPSSSASSSSTISSSSSSKSSSSASSSSLSDQSSASQSTNQPDTPKTCPGKISQCNGKGQCKDGECLCFSPWFGADCTSQVIIVPEPSVNPNLPNTSIDFKDKDSASVYSGIVSIKELNEIKNDGSLLHNYPFDQWLFSDLSNQTTKLYKYQTNITHPIHQTKTSVIVYTQWFDKGTNITFAGGVVQMNPSSIKYNVEIGQYNFDSSFSSLDIVFAVSLNSSDPDSCSSQQQAKLINDDYVSIEINQFSFMGRFIKRALVDLKPTVISNTIKEETDSNTKVNAIVSVHIPYYRRSIILDPDFSVLLLSEKVDKNTENSICNPKKSASRLSGAKIAGIVIGSVAFVSIVVVSVVYHLYKKKKSQNFALKLKNMKQ</sequence>
<evidence type="ECO:0000259" key="6">
    <source>
        <dbReference type="Pfam" id="PF23034"/>
    </source>
</evidence>
<keyword evidence="2" id="KW-1133">Transmembrane helix</keyword>
<gene>
    <name evidence="9" type="ORF">CYY_004022</name>
</gene>
<evidence type="ECO:0000259" key="4">
    <source>
        <dbReference type="Pfam" id="PF22933"/>
    </source>
</evidence>
<evidence type="ECO:0000259" key="5">
    <source>
        <dbReference type="Pfam" id="PF23033"/>
    </source>
</evidence>
<dbReference type="InterPro" id="IPR057709">
    <property type="entry name" value="DUF7949"/>
</dbReference>